<proteinExistence type="predicted"/>
<keyword evidence="2" id="KW-1185">Reference proteome</keyword>
<organism evidence="1 2">
    <name type="scientific">Fructilactobacillus cliffordii</name>
    <dbReference type="NCBI Taxonomy" id="2940299"/>
    <lineage>
        <taxon>Bacteria</taxon>
        <taxon>Bacillati</taxon>
        <taxon>Bacillota</taxon>
        <taxon>Bacilli</taxon>
        <taxon>Lactobacillales</taxon>
        <taxon>Lactobacillaceae</taxon>
        <taxon>Fructilactobacillus</taxon>
    </lineage>
</organism>
<gene>
    <name evidence="1" type="ORF">M3M40_05605</name>
</gene>
<accession>A0A9Q8ZR37</accession>
<dbReference type="AlphaFoldDB" id="A0A9Q8ZR37"/>
<dbReference type="EMBL" id="CP097119">
    <property type="protein sequence ID" value="USS88962.1"/>
    <property type="molecule type" value="Genomic_DNA"/>
</dbReference>
<protein>
    <submittedName>
        <fullName evidence="1">Uncharacterized protein</fullName>
    </submittedName>
</protein>
<name>A0A9Q8ZR37_9LACO</name>
<dbReference type="Proteomes" id="UP001055911">
    <property type="component" value="Chromosome"/>
</dbReference>
<sequence>MEKYEHPFFSRDDYWNPKIASIEKHSMHDSLLEYLKMKINSEMKDGKIKNIEIRGVFDRNTGISKIEKRDKLFNYMRPTVEIQDNKLILNCFPGKDYVLHYANIVKTYFNLINKPVNVSVEYPSEEDCEKELVKSNLSSIPDVPVIIMGYVESLQGLSQDSYWSGSGNFLWKRCKLKNHNAILLGCKHTYWGDIAGRIVSFLARNTNANCVIYCGKLGTLDKNIVPNKTIANGNMSLMPNGKNVVWDNLFEECDSRLVKKGRHLTVPSVLQETVSLVEKYKDIVKYIDPEIGHMGLAAVENNISFSYLHIVSDNLVKHFDYDLSNERKDDVIKDRKQLTNKINELLYNLKY</sequence>
<evidence type="ECO:0000313" key="2">
    <source>
        <dbReference type="Proteomes" id="UP001055911"/>
    </source>
</evidence>
<reference evidence="1" key="1">
    <citation type="submission" date="2022-05" db="EMBL/GenBank/DDBJ databases">
        <authorList>
            <person name="Oliphant S.A."/>
            <person name="Watson-Haigh N.S."/>
            <person name="Sumby K.M."/>
            <person name="Gardner J.M."/>
            <person name="Jiranek V."/>
        </authorList>
    </citation>
    <scope>NUCLEOTIDE SEQUENCE</scope>
    <source>
        <strain evidence="1">KI4_B1</strain>
    </source>
</reference>
<evidence type="ECO:0000313" key="1">
    <source>
        <dbReference type="EMBL" id="USS88962.1"/>
    </source>
</evidence>
<dbReference type="RefSeq" id="WP_252766479.1">
    <property type="nucleotide sequence ID" value="NZ_CP097119.1"/>
</dbReference>